<dbReference type="OMA" id="EHYEGTH"/>
<gene>
    <name evidence="2" type="ORF">NEMVEDRAFT_v1g241566</name>
</gene>
<evidence type="ECO:0000259" key="1">
    <source>
        <dbReference type="PROSITE" id="PS00028"/>
    </source>
</evidence>
<name>A7RYH5_NEMVE</name>
<evidence type="ECO:0000313" key="3">
    <source>
        <dbReference type="Proteomes" id="UP000001593"/>
    </source>
</evidence>
<dbReference type="InterPro" id="IPR013087">
    <property type="entry name" value="Znf_C2H2_type"/>
</dbReference>
<protein>
    <recommendedName>
        <fullName evidence="1">C2H2-type domain-containing protein</fullName>
    </recommendedName>
</protein>
<reference evidence="2 3" key="1">
    <citation type="journal article" date="2007" name="Science">
        <title>Sea anemone genome reveals ancestral eumetazoan gene repertoire and genomic organization.</title>
        <authorList>
            <person name="Putnam N.H."/>
            <person name="Srivastava M."/>
            <person name="Hellsten U."/>
            <person name="Dirks B."/>
            <person name="Chapman J."/>
            <person name="Salamov A."/>
            <person name="Terry A."/>
            <person name="Shapiro H."/>
            <person name="Lindquist E."/>
            <person name="Kapitonov V.V."/>
            <person name="Jurka J."/>
            <person name="Genikhovich G."/>
            <person name="Grigoriev I.V."/>
            <person name="Lucas S.M."/>
            <person name="Steele R.E."/>
            <person name="Finnerty J.R."/>
            <person name="Technau U."/>
            <person name="Martindale M.Q."/>
            <person name="Rokhsar D.S."/>
        </authorList>
    </citation>
    <scope>NUCLEOTIDE SEQUENCE [LARGE SCALE GENOMIC DNA]</scope>
    <source>
        <strain evidence="3">CH2 X CH6</strain>
    </source>
</reference>
<sequence>MAKQFETSRDFLRDIAFPNRSKVEIHVYYQKDTNLNELKTTVPELFYEDGRAVAVKHVSLTSSPKAVEDALVYAASTYDYSRFKKPDVYLVSGECRRYEELAKILRRDKRVSAWMIDGRRTSLVDWVDTSLVCKTCRIIFDNAKQGGEHYEGTHAR</sequence>
<organism evidence="2 3">
    <name type="scientific">Nematostella vectensis</name>
    <name type="common">Starlet sea anemone</name>
    <dbReference type="NCBI Taxonomy" id="45351"/>
    <lineage>
        <taxon>Eukaryota</taxon>
        <taxon>Metazoa</taxon>
        <taxon>Cnidaria</taxon>
        <taxon>Anthozoa</taxon>
        <taxon>Hexacorallia</taxon>
        <taxon>Actiniaria</taxon>
        <taxon>Edwardsiidae</taxon>
        <taxon>Nematostella</taxon>
    </lineage>
</organism>
<proteinExistence type="predicted"/>
<dbReference type="AlphaFoldDB" id="A7RYH5"/>
<dbReference type="InParanoid" id="A7RYH5"/>
<evidence type="ECO:0000313" key="2">
    <source>
        <dbReference type="EMBL" id="EDO43521.1"/>
    </source>
</evidence>
<dbReference type="PROSITE" id="PS00028">
    <property type="entry name" value="ZINC_FINGER_C2H2_1"/>
    <property type="match status" value="1"/>
</dbReference>
<dbReference type="PhylomeDB" id="A7RYH5"/>
<keyword evidence="3" id="KW-1185">Reference proteome</keyword>
<dbReference type="HOGENOM" id="CLU_1688821_0_0_1"/>
<dbReference type="Proteomes" id="UP000001593">
    <property type="component" value="Unassembled WGS sequence"/>
</dbReference>
<feature type="domain" description="C2H2-type" evidence="1">
    <location>
        <begin position="133"/>
        <end position="154"/>
    </location>
</feature>
<accession>A7RYH5</accession>
<dbReference type="EMBL" id="DS469553">
    <property type="protein sequence ID" value="EDO43521.1"/>
    <property type="molecule type" value="Genomic_DNA"/>
</dbReference>